<gene>
    <name evidence="2" type="ORF">SGFS_021610</name>
</gene>
<evidence type="ECO:0000313" key="2">
    <source>
        <dbReference type="EMBL" id="BBC30867.1"/>
    </source>
</evidence>
<accession>A0ABN5VC22</accession>
<evidence type="ECO:0000256" key="1">
    <source>
        <dbReference type="SAM" id="MobiDB-lite"/>
    </source>
</evidence>
<organism evidence="2 3">
    <name type="scientific">Streptomyces graminofaciens</name>
    <dbReference type="NCBI Taxonomy" id="68212"/>
    <lineage>
        <taxon>Bacteria</taxon>
        <taxon>Bacillati</taxon>
        <taxon>Actinomycetota</taxon>
        <taxon>Actinomycetes</taxon>
        <taxon>Kitasatosporales</taxon>
        <taxon>Streptomycetaceae</taxon>
        <taxon>Streptomyces</taxon>
    </lineage>
</organism>
<name>A0ABN5VC22_9ACTN</name>
<protein>
    <submittedName>
        <fullName evidence="2">Uncharacterized protein</fullName>
    </submittedName>
</protein>
<evidence type="ECO:0000313" key="3">
    <source>
        <dbReference type="Proteomes" id="UP001321542"/>
    </source>
</evidence>
<dbReference type="EMBL" id="AP018448">
    <property type="protein sequence ID" value="BBC30867.1"/>
    <property type="molecule type" value="Genomic_DNA"/>
</dbReference>
<sequence>MTNIADPAERERAPVRSQRSAPVPPDGHLVRPGNFLLQDGYRRRGEDGPNAAITSKELDDDPRDDYGMPSRKSQVAAH</sequence>
<reference evidence="2 3" key="2">
    <citation type="journal article" date="2023" name="ChemBioChem">
        <title>Acyltransferase Domain Exchange between Two Independent Type I Polyketide Synthases in the Same Producer Strain of Macrolide Antibiotics.</title>
        <authorList>
            <person name="Kudo F."/>
            <person name="Kishikawa K."/>
            <person name="Tsuboi K."/>
            <person name="Kido T."/>
            <person name="Usui T."/>
            <person name="Hashimoto J."/>
            <person name="Shin-Ya K."/>
            <person name="Miyanaga A."/>
            <person name="Eguchi T."/>
        </authorList>
    </citation>
    <scope>NUCLEOTIDE SEQUENCE [LARGE SCALE GENOMIC DNA]</scope>
    <source>
        <strain evidence="2 3">A-8890</strain>
    </source>
</reference>
<dbReference type="Proteomes" id="UP001321542">
    <property type="component" value="Chromosome"/>
</dbReference>
<feature type="region of interest" description="Disordered" evidence="1">
    <location>
        <begin position="1"/>
        <end position="78"/>
    </location>
</feature>
<proteinExistence type="predicted"/>
<reference evidence="2 3" key="1">
    <citation type="journal article" date="2010" name="ChemBioChem">
        <title>Cloning and characterization of the biosynthetic gene cluster of 16-membered macrolide antibiotic FD-891: involvement of a dual functional cytochrome P450 monooxygenase catalyzing epoxidation and hydroxylation.</title>
        <authorList>
            <person name="Kudo F."/>
            <person name="Motegi A."/>
            <person name="Mizoue K."/>
            <person name="Eguchi T."/>
        </authorList>
    </citation>
    <scope>NUCLEOTIDE SEQUENCE [LARGE SCALE GENOMIC DNA]</scope>
    <source>
        <strain evidence="2 3">A-8890</strain>
    </source>
</reference>
<keyword evidence="3" id="KW-1185">Reference proteome</keyword>